<comment type="caution">
    <text evidence="3">The sequence shown here is derived from an EMBL/GenBank/DDBJ whole genome shotgun (WGS) entry which is preliminary data.</text>
</comment>
<feature type="region of interest" description="Disordered" evidence="1">
    <location>
        <begin position="198"/>
        <end position="218"/>
    </location>
</feature>
<sequence length="218" mass="24878">MANQKTIDLKDTRTGEYILKMIESSDGQNFPAELKDFLKDLQQAPSSQTKDIPIPEFRLREEHHIASNGIDSWQKEKSHLSQESLEPNKKESRELYDQLVHGTSSIKRDETSFVYGMPKFEARSSKGDQRAESLDRLTNIENLGIFKKFSDGLSIDKFSSAKAKNDIDKNLQTFIEKQNGNKPRLSVLVGNAKVKSQNIINQEKQRPRANRKEPSLSI</sequence>
<evidence type="ECO:0000256" key="1">
    <source>
        <dbReference type="SAM" id="MobiDB-lite"/>
    </source>
</evidence>
<evidence type="ECO:0000313" key="2">
    <source>
        <dbReference type="EMBL" id="NMP57427.1"/>
    </source>
</evidence>
<feature type="compositionally biased region" description="Basic and acidic residues" evidence="1">
    <location>
        <begin position="73"/>
        <end position="91"/>
    </location>
</feature>
<evidence type="ECO:0000313" key="3">
    <source>
        <dbReference type="EMBL" id="ONN43745.1"/>
    </source>
</evidence>
<evidence type="ECO:0000313" key="4">
    <source>
        <dbReference type="Proteomes" id="UP000189299"/>
    </source>
</evidence>
<gene>
    <name evidence="3" type="ORF">BTN92_05420</name>
    <name evidence="2" type="ORF">HI921_02935</name>
</gene>
<dbReference type="AlphaFoldDB" id="A0A1V2UK85"/>
<feature type="region of interest" description="Disordered" evidence="1">
    <location>
        <begin position="69"/>
        <end position="91"/>
    </location>
</feature>
<dbReference type="RefSeq" id="WP_077151400.1">
    <property type="nucleotide sequence ID" value="NZ_CABMMO010000004.1"/>
</dbReference>
<proteinExistence type="predicted"/>
<evidence type="ECO:0000313" key="5">
    <source>
        <dbReference type="Proteomes" id="UP000557857"/>
    </source>
</evidence>
<feature type="compositionally biased region" description="Basic and acidic residues" evidence="1">
    <location>
        <begin position="203"/>
        <end position="218"/>
    </location>
</feature>
<protein>
    <submittedName>
        <fullName evidence="3">Uncharacterized protein</fullName>
    </submittedName>
</protein>
<dbReference type="Proteomes" id="UP000189299">
    <property type="component" value="Unassembled WGS sequence"/>
</dbReference>
<organism evidence="3 4">
    <name type="scientific">Enterococcus mundtii</name>
    <dbReference type="NCBI Taxonomy" id="53346"/>
    <lineage>
        <taxon>Bacteria</taxon>
        <taxon>Bacillati</taxon>
        <taxon>Bacillota</taxon>
        <taxon>Bacilli</taxon>
        <taxon>Lactobacillales</taxon>
        <taxon>Enterococcaceae</taxon>
        <taxon>Enterococcus</taxon>
    </lineage>
</organism>
<reference evidence="3 4" key="1">
    <citation type="submission" date="2016-12" db="EMBL/GenBank/DDBJ databases">
        <authorList>
            <person name="Song W.-J."/>
            <person name="Kurnit D.M."/>
        </authorList>
    </citation>
    <scope>NUCLEOTIDE SEQUENCE [LARGE SCALE GENOMIC DNA]</scope>
    <source>
        <strain evidence="3 4">CGB1038-1_S1</strain>
    </source>
</reference>
<accession>A0A1V2UK85</accession>
<dbReference type="Proteomes" id="UP000557857">
    <property type="component" value="Unassembled WGS sequence"/>
</dbReference>
<dbReference type="EMBL" id="JABCAG010000005">
    <property type="protein sequence ID" value="NMP57427.1"/>
    <property type="molecule type" value="Genomic_DNA"/>
</dbReference>
<name>A0A1V2UK85_ENTMU</name>
<reference evidence="2 5" key="2">
    <citation type="submission" date="2020-04" db="EMBL/GenBank/DDBJ databases">
        <authorList>
            <person name="Abaymova A."/>
            <person name="Teymurazov M."/>
            <person name="Tazyna O."/>
            <person name="Chatushin Y."/>
            <person name="Svetoch E."/>
            <person name="Pereligyn V."/>
            <person name="Pohylenko V."/>
            <person name="Platonov M."/>
            <person name="Kartsev N."/>
            <person name="Skryabin Y."/>
            <person name="Sizova A."/>
            <person name="Solomentsev V."/>
            <person name="Kislichkina A."/>
            <person name="Bogun A."/>
        </authorList>
    </citation>
    <scope>NUCLEOTIDE SEQUENCE [LARGE SCALE GENOMIC DNA]</scope>
    <source>
        <strain evidence="2">SCPM-O-B-8398</strain>
        <strain evidence="5">SCPM-O-B-8398 (E28)</strain>
    </source>
</reference>
<dbReference type="EMBL" id="MSTR01000004">
    <property type="protein sequence ID" value="ONN43745.1"/>
    <property type="molecule type" value="Genomic_DNA"/>
</dbReference>